<evidence type="ECO:0000256" key="12">
    <source>
        <dbReference type="ARBA" id="ARBA00023136"/>
    </source>
</evidence>
<dbReference type="Gene3D" id="1.20.120.620">
    <property type="entry name" value="Backbone structure of the membrane domain of e. Coli histidine kinase receptor kdpd"/>
    <property type="match status" value="1"/>
</dbReference>
<dbReference type="Gene3D" id="3.30.450.40">
    <property type="match status" value="1"/>
</dbReference>
<dbReference type="CDD" id="cd00075">
    <property type="entry name" value="HATPase"/>
    <property type="match status" value="1"/>
</dbReference>
<accession>A0A4Y5W1S5</accession>
<dbReference type="GO" id="GO:0042802">
    <property type="term" value="F:identical protein binding"/>
    <property type="evidence" value="ECO:0007669"/>
    <property type="project" value="UniProtKB-ARBA"/>
</dbReference>
<dbReference type="InterPro" id="IPR003852">
    <property type="entry name" value="Sig_transdc_His_kinase_KdpD_N"/>
</dbReference>
<evidence type="ECO:0000256" key="1">
    <source>
        <dbReference type="ARBA" id="ARBA00000085"/>
    </source>
</evidence>
<dbReference type="FunFam" id="1.10.287.130:FF:000027">
    <property type="entry name" value="Sensor histidine kinase KdpD"/>
    <property type="match status" value="1"/>
</dbReference>
<dbReference type="InterPro" id="IPR014729">
    <property type="entry name" value="Rossmann-like_a/b/a_fold"/>
</dbReference>
<keyword evidence="4" id="KW-0597">Phosphoprotein</keyword>
<keyword evidence="8 17" id="KW-0418">Kinase</keyword>
<dbReference type="InterPro" id="IPR003661">
    <property type="entry name" value="HisK_dim/P_dom"/>
</dbReference>
<evidence type="ECO:0000256" key="5">
    <source>
        <dbReference type="ARBA" id="ARBA00022679"/>
    </source>
</evidence>
<dbReference type="AlphaFoldDB" id="A0A4Y5W1S5"/>
<dbReference type="SUPFAM" id="SSF55874">
    <property type="entry name" value="ATPase domain of HSP90 chaperone/DNA topoisomerase II/histidine kinase"/>
    <property type="match status" value="1"/>
</dbReference>
<dbReference type="SUPFAM" id="SSF47384">
    <property type="entry name" value="Homodimeric domain of signal transducing histidine kinase"/>
    <property type="match status" value="1"/>
</dbReference>
<evidence type="ECO:0000256" key="4">
    <source>
        <dbReference type="ARBA" id="ARBA00022553"/>
    </source>
</evidence>
<dbReference type="Gene3D" id="3.30.565.10">
    <property type="entry name" value="Histidine kinase-like ATPase, C-terminal domain"/>
    <property type="match status" value="1"/>
</dbReference>
<dbReference type="InterPro" id="IPR003594">
    <property type="entry name" value="HATPase_dom"/>
</dbReference>
<dbReference type="InterPro" id="IPR025201">
    <property type="entry name" value="KdpD_TM"/>
</dbReference>
<keyword evidence="6 15" id="KW-0812">Transmembrane</keyword>
<evidence type="ECO:0000256" key="3">
    <source>
        <dbReference type="ARBA" id="ARBA00012438"/>
    </source>
</evidence>
<keyword evidence="5" id="KW-0808">Transferase</keyword>
<evidence type="ECO:0000256" key="11">
    <source>
        <dbReference type="ARBA" id="ARBA00023012"/>
    </source>
</evidence>
<dbReference type="SUPFAM" id="SSF52402">
    <property type="entry name" value="Adenine nucleotide alpha hydrolases-like"/>
    <property type="match status" value="1"/>
</dbReference>
<evidence type="ECO:0000256" key="7">
    <source>
        <dbReference type="ARBA" id="ARBA00022741"/>
    </source>
</evidence>
<evidence type="ECO:0000256" key="15">
    <source>
        <dbReference type="SAM" id="Phobius"/>
    </source>
</evidence>
<feature type="transmembrane region" description="Helical" evidence="15">
    <location>
        <begin position="410"/>
        <end position="426"/>
    </location>
</feature>
<dbReference type="PROSITE" id="PS50109">
    <property type="entry name" value="HIS_KIN"/>
    <property type="match status" value="1"/>
</dbReference>
<dbReference type="EC" id="2.7.13.3" evidence="3"/>
<dbReference type="InterPro" id="IPR038318">
    <property type="entry name" value="KdpD_sf"/>
</dbReference>
<dbReference type="Pfam" id="PF00512">
    <property type="entry name" value="HisKA"/>
    <property type="match status" value="1"/>
</dbReference>
<evidence type="ECO:0000313" key="17">
    <source>
        <dbReference type="EMBL" id="QDD88424.1"/>
    </source>
</evidence>
<evidence type="ECO:0000256" key="9">
    <source>
        <dbReference type="ARBA" id="ARBA00022840"/>
    </source>
</evidence>
<dbReference type="SMART" id="SM00387">
    <property type="entry name" value="HATPase_c"/>
    <property type="match status" value="1"/>
</dbReference>
<dbReference type="Gene3D" id="3.40.50.300">
    <property type="entry name" value="P-loop containing nucleotide triphosphate hydrolases"/>
    <property type="match status" value="1"/>
</dbReference>
<comment type="function">
    <text evidence="13">Member of the two-component regulatory system KdpD/KdpE involved in the regulation of the kdp operon. KdpD may function as a membrane-associated protein kinase that phosphorylates KdpE in response to environmental signals.</text>
</comment>
<organism evidence="17">
    <name type="scientific">Pseudomonas oryzihabitans</name>
    <dbReference type="NCBI Taxonomy" id="47885"/>
    <lineage>
        <taxon>Bacteria</taxon>
        <taxon>Pseudomonadati</taxon>
        <taxon>Pseudomonadota</taxon>
        <taxon>Gammaproteobacteria</taxon>
        <taxon>Pseudomonadales</taxon>
        <taxon>Pseudomonadaceae</taxon>
        <taxon>Pseudomonas</taxon>
    </lineage>
</organism>
<dbReference type="InterPro" id="IPR005467">
    <property type="entry name" value="His_kinase_dom"/>
</dbReference>
<dbReference type="FunFam" id="3.40.50.300:FF:000483">
    <property type="entry name" value="Sensor histidine kinase KdpD"/>
    <property type="match status" value="1"/>
</dbReference>
<sequence>MTDSTGRAEALLAEHREGRGRLKVFLGAAPGVGKTYAMLQAAQTALRQGRRVRAGIVETHGRRETAALLAGLPQQPLRRVEHRGLKLTELDLEGLLAEPPELVLVDELAHSNAPGSRHAKRWQDVEDLLAAGIHVYTTVNVQHLESLNDEVRDITGVQVRETVPDQVLLDADELVLIDLPPRELLERLREGKVYVPEQARAAIDAFFSQTNLTALRELAMRTAAAQVDSTLALRYRQQGQAAPPLLGRLIVGAGTSPSAERLVRHASRLAEQRHLPWTLVHVDTGQPLDDSARSNLQASQRLAERLGGEVLTLRDSDPARALVRHARDQRASVLLIGRGRPRGFSLRRRLANRLLRLAQGLEIAILDLDRDAPPTARPRRPWRPGPYGAAILATGLAAAIAEGVSGLLELPNISLVFLAAVLLVAVRSSRGPALFCALLGFLAYDFLFIPPAFSLTINREQDVLTLAFFLLMALLTGDLAARQRRQLQALRLTQRETLALLDFTRQLSAASDRQAVVSVTLKHLGGKGQHVCLLLPEDKAGLAPHPSDLVLADNERIAAEWAWKQEKPAGCGTDTLPSGSWWWWPLLAESGSLAVLGVRRTDAQPLDHVERRHLASLAQPLAQALARVRLSEDLEAARLHGETEQLRSALLASVSHDLRTPLTVMRGSIDALATLGEAIPASDRQELLDATRQEAERLDRYIQNLLDMTRLGHGSLQLARDWVDPGDILASALQRLQPLLTGLQVTTRVEEGLPLLWVHPALIEQALVNVLENAIRFSEPGGRLEISITRQAGELQIAVADEGPGIPREDRARIFDMFYTAARGDRGGQGTGLGLAICQGMVGAHGGRVSVDDGLDGRGTTMRMHLPLPTPPAE</sequence>
<dbReference type="InterPro" id="IPR006016">
    <property type="entry name" value="UspA"/>
</dbReference>
<feature type="domain" description="Histidine kinase" evidence="16">
    <location>
        <begin position="653"/>
        <end position="870"/>
    </location>
</feature>
<name>A0A4Y5W1S5_9PSED</name>
<dbReference type="InterPro" id="IPR036890">
    <property type="entry name" value="HATPase_C_sf"/>
</dbReference>
<keyword evidence="10 15" id="KW-1133">Transmembrane helix</keyword>
<dbReference type="FunFam" id="3.30.565.10:FF:000042">
    <property type="entry name" value="Two-component sensor histidine kinase KdpD"/>
    <property type="match status" value="1"/>
</dbReference>
<evidence type="ECO:0000256" key="14">
    <source>
        <dbReference type="SAM" id="MobiDB-lite"/>
    </source>
</evidence>
<proteinExistence type="predicted"/>
<dbReference type="SMART" id="SM00388">
    <property type="entry name" value="HisKA"/>
    <property type="match status" value="1"/>
</dbReference>
<dbReference type="PANTHER" id="PTHR45569:SF1">
    <property type="entry name" value="SENSOR PROTEIN KDPD"/>
    <property type="match status" value="1"/>
</dbReference>
<dbReference type="Pfam" id="PF02518">
    <property type="entry name" value="HATPase_c"/>
    <property type="match status" value="1"/>
</dbReference>
<dbReference type="Gene3D" id="1.10.287.130">
    <property type="match status" value="1"/>
</dbReference>
<protein>
    <recommendedName>
        <fullName evidence="3">histidine kinase</fullName>
        <ecNumber evidence="3">2.7.13.3</ecNumber>
    </recommendedName>
</protein>
<dbReference type="InterPro" id="IPR036097">
    <property type="entry name" value="HisK_dim/P_sf"/>
</dbReference>
<evidence type="ECO:0000256" key="10">
    <source>
        <dbReference type="ARBA" id="ARBA00022989"/>
    </source>
</evidence>
<dbReference type="EMBL" id="CP021645">
    <property type="protein sequence ID" value="QDD88424.1"/>
    <property type="molecule type" value="Genomic_DNA"/>
</dbReference>
<feature type="region of interest" description="Disordered" evidence="14">
    <location>
        <begin position="855"/>
        <end position="874"/>
    </location>
</feature>
<dbReference type="InterPro" id="IPR027417">
    <property type="entry name" value="P-loop_NTPase"/>
</dbReference>
<keyword evidence="7" id="KW-0547">Nucleotide-binding</keyword>
<comment type="subcellular location">
    <subcellularLocation>
        <location evidence="2">Membrane</location>
        <topology evidence="2">Multi-pass membrane protein</topology>
    </subcellularLocation>
</comment>
<dbReference type="Pfam" id="PF02702">
    <property type="entry name" value="KdpD"/>
    <property type="match status" value="1"/>
</dbReference>
<dbReference type="Gene3D" id="3.40.50.620">
    <property type="entry name" value="HUPs"/>
    <property type="match status" value="1"/>
</dbReference>
<evidence type="ECO:0000256" key="6">
    <source>
        <dbReference type="ARBA" id="ARBA00022692"/>
    </source>
</evidence>
<dbReference type="RefSeq" id="WP_140216486.1">
    <property type="nucleotide sequence ID" value="NZ_CP021645.1"/>
</dbReference>
<reference evidence="17" key="1">
    <citation type="submission" date="2017-05" db="EMBL/GenBank/DDBJ databases">
        <title>Complete genome sequence of Pseudomonas psychrotolerans CS51.</title>
        <authorList>
            <person name="Asaf S."/>
            <person name="Kang S.M."/>
            <person name="Lee I.J."/>
        </authorList>
    </citation>
    <scope>NUCLEOTIDE SEQUENCE [LARGE SCALE GENOMIC DNA]</scope>
    <source>
        <strain evidence="17">CS51</strain>
    </source>
</reference>
<evidence type="ECO:0000256" key="13">
    <source>
        <dbReference type="ARBA" id="ARBA00057300"/>
    </source>
</evidence>
<evidence type="ECO:0000256" key="2">
    <source>
        <dbReference type="ARBA" id="ARBA00004141"/>
    </source>
</evidence>
<dbReference type="Pfam" id="PF13493">
    <property type="entry name" value="DUF4118"/>
    <property type="match status" value="1"/>
</dbReference>
<dbReference type="Pfam" id="PF00582">
    <property type="entry name" value="Usp"/>
    <property type="match status" value="1"/>
</dbReference>
<feature type="transmembrane region" description="Helical" evidence="15">
    <location>
        <begin position="463"/>
        <end position="481"/>
    </location>
</feature>
<comment type="catalytic activity">
    <reaction evidence="1">
        <text>ATP + protein L-histidine = ADP + protein N-phospho-L-histidine.</text>
        <dbReference type="EC" id="2.7.13.3"/>
    </reaction>
</comment>
<dbReference type="GO" id="GO:0005886">
    <property type="term" value="C:plasma membrane"/>
    <property type="evidence" value="ECO:0007669"/>
    <property type="project" value="TreeGrafter"/>
</dbReference>
<dbReference type="PRINTS" id="PR00344">
    <property type="entry name" value="BCTRLSENSOR"/>
</dbReference>
<gene>
    <name evidence="17" type="ORF">CCZ28_05145</name>
</gene>
<dbReference type="InterPro" id="IPR004358">
    <property type="entry name" value="Sig_transdc_His_kin-like_C"/>
</dbReference>
<keyword evidence="9" id="KW-0067">ATP-binding</keyword>
<feature type="transmembrane region" description="Helical" evidence="15">
    <location>
        <begin position="433"/>
        <end position="457"/>
    </location>
</feature>
<evidence type="ECO:0000259" key="16">
    <source>
        <dbReference type="PROSITE" id="PS50109"/>
    </source>
</evidence>
<keyword evidence="12 15" id="KW-0472">Membrane</keyword>
<dbReference type="GO" id="GO:0005524">
    <property type="term" value="F:ATP binding"/>
    <property type="evidence" value="ECO:0007669"/>
    <property type="project" value="UniProtKB-KW"/>
</dbReference>
<evidence type="ECO:0000256" key="8">
    <source>
        <dbReference type="ARBA" id="ARBA00022777"/>
    </source>
</evidence>
<keyword evidence="11" id="KW-0902">Two-component regulatory system</keyword>
<dbReference type="GO" id="GO:0005737">
    <property type="term" value="C:cytoplasm"/>
    <property type="evidence" value="ECO:0007669"/>
    <property type="project" value="UniProtKB-ARBA"/>
</dbReference>
<dbReference type="CDD" id="cd00082">
    <property type="entry name" value="HisKA"/>
    <property type="match status" value="1"/>
</dbReference>
<dbReference type="SUPFAM" id="SSF55781">
    <property type="entry name" value="GAF domain-like"/>
    <property type="match status" value="1"/>
</dbReference>
<dbReference type="PANTHER" id="PTHR45569">
    <property type="entry name" value="SENSOR PROTEIN KDPD"/>
    <property type="match status" value="1"/>
</dbReference>
<dbReference type="GO" id="GO:0000155">
    <property type="term" value="F:phosphorelay sensor kinase activity"/>
    <property type="evidence" value="ECO:0007669"/>
    <property type="project" value="InterPro"/>
</dbReference>
<dbReference type="InterPro" id="IPR029016">
    <property type="entry name" value="GAF-like_dom_sf"/>
</dbReference>
<dbReference type="InterPro" id="IPR052023">
    <property type="entry name" value="Histidine_kinase_KdpD"/>
</dbReference>